<evidence type="ECO:0000313" key="2">
    <source>
        <dbReference type="EMBL" id="SEQ77950.1"/>
    </source>
</evidence>
<accession>A0A1H9ITN2</accession>
<gene>
    <name evidence="2" type="ORF">SAMN05216522_106180</name>
</gene>
<protein>
    <submittedName>
        <fullName evidence="2">Tight adherence protein F</fullName>
    </submittedName>
</protein>
<sequence length="75" mass="8634">MKFYSIFTNNKGSVIVEAAFIFSFLSIITVAILEYGSWLAMKSQVERVNYSIASVLRERNELYGRREAFSNNDVK</sequence>
<keyword evidence="1" id="KW-0472">Membrane</keyword>
<reference evidence="3" key="1">
    <citation type="submission" date="2016-10" db="EMBL/GenBank/DDBJ databases">
        <authorList>
            <person name="Varghese N."/>
            <person name="Submissions S."/>
        </authorList>
    </citation>
    <scope>NUCLEOTIDE SEQUENCE [LARGE SCALE GENOMIC DNA]</scope>
    <source>
        <strain evidence="3">8N4</strain>
    </source>
</reference>
<organism evidence="2 3">
    <name type="scientific">Rosenbergiella nectarea</name>
    <dbReference type="NCBI Taxonomy" id="988801"/>
    <lineage>
        <taxon>Bacteria</taxon>
        <taxon>Pseudomonadati</taxon>
        <taxon>Pseudomonadota</taxon>
        <taxon>Gammaproteobacteria</taxon>
        <taxon>Enterobacterales</taxon>
        <taxon>Erwiniaceae</taxon>
        <taxon>Rosenbergiella</taxon>
    </lineage>
</organism>
<dbReference type="InterPro" id="IPR031582">
    <property type="entry name" value="TadF"/>
</dbReference>
<keyword evidence="1" id="KW-1133">Transmembrane helix</keyword>
<proteinExistence type="predicted"/>
<dbReference type="STRING" id="988801.SAMN05216522_106180"/>
<dbReference type="EMBL" id="FOGC01000006">
    <property type="protein sequence ID" value="SEQ77950.1"/>
    <property type="molecule type" value="Genomic_DNA"/>
</dbReference>
<feature type="transmembrane region" description="Helical" evidence="1">
    <location>
        <begin position="12"/>
        <end position="33"/>
    </location>
</feature>
<name>A0A1H9ITN2_9GAMM</name>
<evidence type="ECO:0000256" key="1">
    <source>
        <dbReference type="SAM" id="Phobius"/>
    </source>
</evidence>
<keyword evidence="1" id="KW-0812">Transmembrane</keyword>
<dbReference type="Pfam" id="PF16964">
    <property type="entry name" value="TadF"/>
    <property type="match status" value="1"/>
</dbReference>
<keyword evidence="3" id="KW-1185">Reference proteome</keyword>
<dbReference type="OrthoDB" id="7059416at2"/>
<dbReference type="Proteomes" id="UP000242515">
    <property type="component" value="Unassembled WGS sequence"/>
</dbReference>
<dbReference type="RefSeq" id="WP_092675883.1">
    <property type="nucleotide sequence ID" value="NZ_FOGC01000006.1"/>
</dbReference>
<dbReference type="AlphaFoldDB" id="A0A1H9ITN2"/>
<evidence type="ECO:0000313" key="3">
    <source>
        <dbReference type="Proteomes" id="UP000242515"/>
    </source>
</evidence>